<evidence type="ECO:0000259" key="1">
    <source>
        <dbReference type="SMART" id="SM00852"/>
    </source>
</evidence>
<feature type="domain" description="MoaB/Mog" evidence="1">
    <location>
        <begin position="8"/>
        <end position="183"/>
    </location>
</feature>
<dbReference type="KEGG" id="dps:DP0565"/>
<dbReference type="HOGENOM" id="CLU_030805_0_5_7"/>
<dbReference type="InterPro" id="IPR050101">
    <property type="entry name" value="CinA"/>
</dbReference>
<dbReference type="EMBL" id="CR522870">
    <property type="protein sequence ID" value="CAG35294.1"/>
    <property type="molecule type" value="Genomic_DNA"/>
</dbReference>
<sequence>MKKAAKVEIIIIGNEILTGDILDTNTNWLCAMVHGRGGVVTRVTIVPDILEVVAEAVREAVSRKVDIIFTSGGLGPTSDDLTLQAVAMGTDRQVVLHEEALEQVRQQYDHFFAQGIMAEGGLNPARQKMACLPQGGEPLLNHVGTAPGVSLLIEQTTIISVPGVPSELKDIIEHSLQQFLDETFAGGEAISRCLAVKCNDESLLEPVLIQIVKKYPEIYTKSLATTIGENPEMDIFMTLSGIGEKKPLLEKAFAELCQGIVGLGFAIRNKSETQS</sequence>
<keyword evidence="3" id="KW-1185">Reference proteome</keyword>
<dbReference type="InterPro" id="IPR036425">
    <property type="entry name" value="MoaB/Mog-like_dom_sf"/>
</dbReference>
<dbReference type="RefSeq" id="WP_011187810.1">
    <property type="nucleotide sequence ID" value="NC_006138.1"/>
</dbReference>
<name>Q6AQS9_DESPS</name>
<dbReference type="InterPro" id="IPR001453">
    <property type="entry name" value="MoaB/Mog_dom"/>
</dbReference>
<gene>
    <name evidence="2" type="ordered locus">DP0565</name>
</gene>
<organism evidence="2 3">
    <name type="scientific">Desulfotalea psychrophila (strain LSv54 / DSM 12343)</name>
    <dbReference type="NCBI Taxonomy" id="177439"/>
    <lineage>
        <taxon>Bacteria</taxon>
        <taxon>Pseudomonadati</taxon>
        <taxon>Thermodesulfobacteriota</taxon>
        <taxon>Desulfobulbia</taxon>
        <taxon>Desulfobulbales</taxon>
        <taxon>Desulfocapsaceae</taxon>
        <taxon>Desulfotalea</taxon>
    </lineage>
</organism>
<dbReference type="STRING" id="177439.DP0565"/>
<dbReference type="AlphaFoldDB" id="Q6AQS9"/>
<dbReference type="PANTHER" id="PTHR13939:SF0">
    <property type="entry name" value="NMN AMIDOHYDROLASE-LIKE PROTEIN YFAY"/>
    <property type="match status" value="1"/>
</dbReference>
<dbReference type="Pfam" id="PF00994">
    <property type="entry name" value="MoCF_biosynth"/>
    <property type="match status" value="1"/>
</dbReference>
<dbReference type="SUPFAM" id="SSF53218">
    <property type="entry name" value="Molybdenum cofactor biosynthesis proteins"/>
    <property type="match status" value="1"/>
</dbReference>
<accession>Q6AQS9</accession>
<dbReference type="OrthoDB" id="9801454at2"/>
<dbReference type="Gene3D" id="3.40.980.10">
    <property type="entry name" value="MoaB/Mog-like domain"/>
    <property type="match status" value="1"/>
</dbReference>
<protein>
    <recommendedName>
        <fullName evidence="1">MoaB/Mog domain-containing protein</fullName>
    </recommendedName>
</protein>
<dbReference type="SMART" id="SM00852">
    <property type="entry name" value="MoCF_biosynth"/>
    <property type="match status" value="1"/>
</dbReference>
<dbReference type="PANTHER" id="PTHR13939">
    <property type="entry name" value="NICOTINAMIDE-NUCLEOTIDE AMIDOHYDROLASE PNCC"/>
    <property type="match status" value="1"/>
</dbReference>
<reference evidence="3" key="1">
    <citation type="journal article" date="2004" name="Environ. Microbiol.">
        <title>The genome of Desulfotalea psychrophila, a sulfate-reducing bacterium from permanently cold Arctic sediments.</title>
        <authorList>
            <person name="Rabus R."/>
            <person name="Ruepp A."/>
            <person name="Frickey T."/>
            <person name="Rattei T."/>
            <person name="Fartmann B."/>
            <person name="Stark M."/>
            <person name="Bauer M."/>
            <person name="Zibat A."/>
            <person name="Lombardot T."/>
            <person name="Becker I."/>
            <person name="Amann J."/>
            <person name="Gellner K."/>
            <person name="Teeling H."/>
            <person name="Leuschner W.D."/>
            <person name="Gloeckner F.-O."/>
            <person name="Lupas A.N."/>
            <person name="Amann R."/>
            <person name="Klenk H.-P."/>
        </authorList>
    </citation>
    <scope>NUCLEOTIDE SEQUENCE [LARGE SCALE GENOMIC DNA]</scope>
    <source>
        <strain evidence="3">DSM 12343 / LSv54</strain>
    </source>
</reference>
<dbReference type="Proteomes" id="UP000000602">
    <property type="component" value="Chromosome"/>
</dbReference>
<evidence type="ECO:0000313" key="2">
    <source>
        <dbReference type="EMBL" id="CAG35294.1"/>
    </source>
</evidence>
<evidence type="ECO:0000313" key="3">
    <source>
        <dbReference type="Proteomes" id="UP000000602"/>
    </source>
</evidence>
<dbReference type="CDD" id="cd00885">
    <property type="entry name" value="cinA"/>
    <property type="match status" value="1"/>
</dbReference>
<proteinExistence type="predicted"/>
<dbReference type="eggNOG" id="COG1058">
    <property type="taxonomic scope" value="Bacteria"/>
</dbReference>